<keyword evidence="1" id="KW-0732">Signal</keyword>
<gene>
    <name evidence="2" type="ORF">V6U78_09685</name>
</gene>
<dbReference type="EMBL" id="JBANFI010000005">
    <property type="protein sequence ID" value="MFK7161306.1"/>
    <property type="molecule type" value="Genomic_DNA"/>
</dbReference>
<dbReference type="NCBIfam" id="TIGR04219">
    <property type="entry name" value="OMP_w_GlyGly"/>
    <property type="match status" value="1"/>
</dbReference>
<name>A0ABW8PZM9_9GAMM</name>
<dbReference type="RefSeq" id="WP_405339872.1">
    <property type="nucleotide sequence ID" value="NZ_JBANFI010000005.1"/>
</dbReference>
<protein>
    <submittedName>
        <fullName evidence="2">TIGR04219 family outer membrane beta-barrel protein</fullName>
    </submittedName>
</protein>
<dbReference type="Proteomes" id="UP001621714">
    <property type="component" value="Unassembled WGS sequence"/>
</dbReference>
<reference evidence="2 3" key="1">
    <citation type="submission" date="2024-02" db="EMBL/GenBank/DDBJ databases">
        <title>Marinospirillum sp. MEB 164 isolated from Lonar lake sediment.</title>
        <authorList>
            <person name="Joshi A."/>
            <person name="Thite S."/>
        </authorList>
    </citation>
    <scope>NUCLEOTIDE SEQUENCE [LARGE SCALE GENOMIC DNA]</scope>
    <source>
        <strain evidence="2 3">MEB164</strain>
    </source>
</reference>
<keyword evidence="3" id="KW-1185">Reference proteome</keyword>
<evidence type="ECO:0000313" key="2">
    <source>
        <dbReference type="EMBL" id="MFK7161306.1"/>
    </source>
</evidence>
<organism evidence="2 3">
    <name type="scientific">Marinospirillum alkalitolerans</name>
    <dbReference type="NCBI Taxonomy" id="3123374"/>
    <lineage>
        <taxon>Bacteria</taxon>
        <taxon>Pseudomonadati</taxon>
        <taxon>Pseudomonadota</taxon>
        <taxon>Gammaproteobacteria</taxon>
        <taxon>Oceanospirillales</taxon>
        <taxon>Oceanospirillaceae</taxon>
        <taxon>Marinospirillum</taxon>
    </lineage>
</organism>
<sequence>MRLLALAVAATSLLGATSAQALELNVSLAGQYWNASPSGEIQGLSTEDPIALKDSLGLSSEGATALSLQIDHFLPVLPNLRLSQTQLDLTGQRTANFTFNGTEFNGQLNNRVDLSHTDVTAYYRLLDGVTSFLPLVTARLELGVTLRLFDGEFTVEGSNSNGEQARESISLSAPVPMGYLGGRLDLPLNLSVGGQVNAIGYSGNSLSDMSAYLRYQYNALPLIKPGVELGYRRMSLELDDLDDTYGDLTLSGPYVGAYLRAGF</sequence>
<evidence type="ECO:0000256" key="1">
    <source>
        <dbReference type="SAM" id="SignalP"/>
    </source>
</evidence>
<dbReference type="InterPro" id="IPR026387">
    <property type="entry name" value="OMP_w_GlyGly"/>
</dbReference>
<feature type="signal peptide" evidence="1">
    <location>
        <begin position="1"/>
        <end position="21"/>
    </location>
</feature>
<feature type="chain" id="PRO_5045931310" evidence="1">
    <location>
        <begin position="22"/>
        <end position="263"/>
    </location>
</feature>
<comment type="caution">
    <text evidence="2">The sequence shown here is derived from an EMBL/GenBank/DDBJ whole genome shotgun (WGS) entry which is preliminary data.</text>
</comment>
<proteinExistence type="predicted"/>
<evidence type="ECO:0000313" key="3">
    <source>
        <dbReference type="Proteomes" id="UP001621714"/>
    </source>
</evidence>
<accession>A0ABW8PZM9</accession>